<keyword evidence="3" id="KW-0053">Apoptosis</keyword>
<feature type="domain" description="Caspase family p20" evidence="8">
    <location>
        <begin position="106"/>
        <end position="155"/>
    </location>
</feature>
<keyword evidence="2" id="KW-0645">Protease</keyword>
<organism evidence="9">
    <name type="scientific">Capitella teleta</name>
    <name type="common">Polychaete worm</name>
    <dbReference type="NCBI Taxonomy" id="283909"/>
    <lineage>
        <taxon>Eukaryota</taxon>
        <taxon>Metazoa</taxon>
        <taxon>Spiralia</taxon>
        <taxon>Lophotrochozoa</taxon>
        <taxon>Annelida</taxon>
        <taxon>Polychaeta</taxon>
        <taxon>Sedentaria</taxon>
        <taxon>Scolecida</taxon>
        <taxon>Capitellidae</taxon>
        <taxon>Capitella</taxon>
    </lineage>
</organism>
<dbReference type="Gene3D" id="1.10.533.10">
    <property type="entry name" value="Death Domain, Fas"/>
    <property type="match status" value="1"/>
</dbReference>
<proteinExistence type="inferred from homology"/>
<evidence type="ECO:0000313" key="10">
    <source>
        <dbReference type="EnsemblMetazoa" id="CapteP208384"/>
    </source>
</evidence>
<reference evidence="11" key="1">
    <citation type="submission" date="2012-12" db="EMBL/GenBank/DDBJ databases">
        <authorList>
            <person name="Hellsten U."/>
            <person name="Grimwood J."/>
            <person name="Chapman J.A."/>
            <person name="Shapiro H."/>
            <person name="Aerts A."/>
            <person name="Otillar R.P."/>
            <person name="Terry A.Y."/>
            <person name="Boore J.L."/>
            <person name="Simakov O."/>
            <person name="Marletaz F."/>
            <person name="Cho S.-J."/>
            <person name="Edsinger-Gonzales E."/>
            <person name="Havlak P."/>
            <person name="Kuo D.-H."/>
            <person name="Larsson T."/>
            <person name="Lv J."/>
            <person name="Arendt D."/>
            <person name="Savage R."/>
            <person name="Osoegawa K."/>
            <person name="de Jong P."/>
            <person name="Lindberg D.R."/>
            <person name="Seaver E.C."/>
            <person name="Weisblat D.A."/>
            <person name="Putnam N.H."/>
            <person name="Grigoriev I.V."/>
            <person name="Rokhsar D.S."/>
        </authorList>
    </citation>
    <scope>NUCLEOTIDE SEQUENCE</scope>
    <source>
        <strain evidence="11">I ESC-2004</strain>
    </source>
</reference>
<keyword evidence="4" id="KW-0378">Hydrolase</keyword>
<gene>
    <name evidence="9" type="ORF">CAPTEDRAFT_208384</name>
</gene>
<dbReference type="SUPFAM" id="SSF52129">
    <property type="entry name" value="Caspase-like"/>
    <property type="match status" value="1"/>
</dbReference>
<keyword evidence="6" id="KW-0865">Zymogen</keyword>
<protein>
    <recommendedName>
        <fullName evidence="8">Caspase family p20 domain-containing protein</fullName>
    </recommendedName>
</protein>
<sequence>MRGPAAFNKFLKALRDSEQDHVADQLDDWLKKNGGPPSTSRALPTKPSMFTKGISGSEDQKDCPPLSIDQLLHDIEEGPRLMKIKLQKTKMSIESNQGCYKVTHETRGLAVIINNVDFRGKFDKRDSSGYDVSNMEGLFRELHFEVKKHKDKDAQ</sequence>
<dbReference type="CDD" id="cd01671">
    <property type="entry name" value="CARD"/>
    <property type="match status" value="1"/>
</dbReference>
<dbReference type="GO" id="GO:0004197">
    <property type="term" value="F:cysteine-type endopeptidase activity"/>
    <property type="evidence" value="ECO:0007669"/>
    <property type="project" value="InterPro"/>
</dbReference>
<dbReference type="InterPro" id="IPR002398">
    <property type="entry name" value="Pept_C14"/>
</dbReference>
<dbReference type="OrthoDB" id="6114029at2759"/>
<dbReference type="PRINTS" id="PR00376">
    <property type="entry name" value="IL1BCENZYME"/>
</dbReference>
<dbReference type="Gene3D" id="3.40.50.1460">
    <property type="match status" value="1"/>
</dbReference>
<dbReference type="InterPro" id="IPR001309">
    <property type="entry name" value="Pept_C14_p20"/>
</dbReference>
<evidence type="ECO:0000256" key="5">
    <source>
        <dbReference type="ARBA" id="ARBA00022807"/>
    </source>
</evidence>
<evidence type="ECO:0000256" key="4">
    <source>
        <dbReference type="ARBA" id="ARBA00022801"/>
    </source>
</evidence>
<evidence type="ECO:0000256" key="2">
    <source>
        <dbReference type="ARBA" id="ARBA00022670"/>
    </source>
</evidence>
<evidence type="ECO:0000256" key="6">
    <source>
        <dbReference type="ARBA" id="ARBA00023145"/>
    </source>
</evidence>
<reference evidence="10" key="3">
    <citation type="submission" date="2015-06" db="UniProtKB">
        <authorList>
            <consortium name="EnsemblMetazoa"/>
        </authorList>
    </citation>
    <scope>IDENTIFICATION</scope>
</reference>
<dbReference type="PANTHER" id="PTHR47901">
    <property type="entry name" value="CASPASE RECRUITMENT DOMAIN-CONTAINING PROTEIN 18"/>
    <property type="match status" value="1"/>
</dbReference>
<dbReference type="InterPro" id="IPR011600">
    <property type="entry name" value="Pept_C14_caspase"/>
</dbReference>
<dbReference type="HOGENOM" id="CLU_1699870_0_0_1"/>
<evidence type="ECO:0000256" key="1">
    <source>
        <dbReference type="ARBA" id="ARBA00010134"/>
    </source>
</evidence>
<accession>R7TJ63</accession>
<comment type="similarity">
    <text evidence="1">Belongs to the peptidase C14A family.</text>
</comment>
<feature type="region of interest" description="Disordered" evidence="7">
    <location>
        <begin position="25"/>
        <end position="63"/>
    </location>
</feature>
<dbReference type="Proteomes" id="UP000014760">
    <property type="component" value="Unassembled WGS sequence"/>
</dbReference>
<keyword evidence="5" id="KW-0788">Thiol protease</keyword>
<evidence type="ECO:0000256" key="3">
    <source>
        <dbReference type="ARBA" id="ARBA00022703"/>
    </source>
</evidence>
<feature type="non-terminal residue" evidence="9">
    <location>
        <position position="155"/>
    </location>
</feature>
<reference evidence="9 11" key="2">
    <citation type="journal article" date="2013" name="Nature">
        <title>Insights into bilaterian evolution from three spiralian genomes.</title>
        <authorList>
            <person name="Simakov O."/>
            <person name="Marletaz F."/>
            <person name="Cho S.J."/>
            <person name="Edsinger-Gonzales E."/>
            <person name="Havlak P."/>
            <person name="Hellsten U."/>
            <person name="Kuo D.H."/>
            <person name="Larsson T."/>
            <person name="Lv J."/>
            <person name="Arendt D."/>
            <person name="Savage R."/>
            <person name="Osoegawa K."/>
            <person name="de Jong P."/>
            <person name="Grimwood J."/>
            <person name="Chapman J.A."/>
            <person name="Shapiro H."/>
            <person name="Aerts A."/>
            <person name="Otillar R.P."/>
            <person name="Terry A.Y."/>
            <person name="Boore J.L."/>
            <person name="Grigoriev I.V."/>
            <person name="Lindberg D.R."/>
            <person name="Seaver E.C."/>
            <person name="Weisblat D.A."/>
            <person name="Putnam N.H."/>
            <person name="Rokhsar D.S."/>
        </authorList>
    </citation>
    <scope>NUCLEOTIDE SEQUENCE</scope>
    <source>
        <strain evidence="9 11">I ESC-2004</strain>
    </source>
</reference>
<dbReference type="PANTHER" id="PTHR47901:SF8">
    <property type="entry name" value="CASPASE-3"/>
    <property type="match status" value="1"/>
</dbReference>
<dbReference type="GO" id="GO:0006915">
    <property type="term" value="P:apoptotic process"/>
    <property type="evidence" value="ECO:0007669"/>
    <property type="project" value="UniProtKB-KW"/>
</dbReference>
<evidence type="ECO:0000256" key="7">
    <source>
        <dbReference type="SAM" id="MobiDB-lite"/>
    </source>
</evidence>
<dbReference type="InterPro" id="IPR029030">
    <property type="entry name" value="Caspase-like_dom_sf"/>
</dbReference>
<dbReference type="InterPro" id="IPR015917">
    <property type="entry name" value="Pept_C14A"/>
</dbReference>
<dbReference type="STRING" id="283909.R7TJ63"/>
<keyword evidence="11" id="KW-1185">Reference proteome</keyword>
<evidence type="ECO:0000259" key="8">
    <source>
        <dbReference type="PROSITE" id="PS50208"/>
    </source>
</evidence>
<dbReference type="Pfam" id="PF00656">
    <property type="entry name" value="Peptidase_C14"/>
    <property type="match status" value="1"/>
</dbReference>
<evidence type="ECO:0000313" key="11">
    <source>
        <dbReference type="Proteomes" id="UP000014760"/>
    </source>
</evidence>
<dbReference type="InterPro" id="IPR011029">
    <property type="entry name" value="DEATH-like_dom_sf"/>
</dbReference>
<evidence type="ECO:0000313" key="9">
    <source>
        <dbReference type="EMBL" id="ELT93537.1"/>
    </source>
</evidence>
<dbReference type="EMBL" id="AMQN01029703">
    <property type="status" value="NOT_ANNOTATED_CDS"/>
    <property type="molecule type" value="Genomic_DNA"/>
</dbReference>
<dbReference type="EMBL" id="KB309699">
    <property type="protein sequence ID" value="ELT93537.1"/>
    <property type="molecule type" value="Genomic_DNA"/>
</dbReference>
<dbReference type="GO" id="GO:0006508">
    <property type="term" value="P:proteolysis"/>
    <property type="evidence" value="ECO:0007669"/>
    <property type="project" value="UniProtKB-KW"/>
</dbReference>
<dbReference type="EnsemblMetazoa" id="CapteT208384">
    <property type="protein sequence ID" value="CapteP208384"/>
    <property type="gene ID" value="CapteG208384"/>
</dbReference>
<dbReference type="AlphaFoldDB" id="R7TJ63"/>
<dbReference type="PROSITE" id="PS50208">
    <property type="entry name" value="CASPASE_P20"/>
    <property type="match status" value="1"/>
</dbReference>
<name>R7TJ63_CAPTE</name>